<name>A0AAU7AZ45_9ACTN</name>
<dbReference type="PROSITE" id="PS51007">
    <property type="entry name" value="CYTC"/>
    <property type="match status" value="1"/>
</dbReference>
<evidence type="ECO:0000256" key="1">
    <source>
        <dbReference type="ARBA" id="ARBA00022617"/>
    </source>
</evidence>
<dbReference type="InterPro" id="IPR033138">
    <property type="entry name" value="Cu_oxidase_CS"/>
</dbReference>
<evidence type="ECO:0000256" key="4">
    <source>
        <dbReference type="PROSITE-ProRule" id="PRU00433"/>
    </source>
</evidence>
<gene>
    <name evidence="6" type="ORF">DSM112329_03461</name>
</gene>
<protein>
    <recommendedName>
        <fullName evidence="5">Cytochrome c domain-containing protein</fullName>
    </recommendedName>
</protein>
<evidence type="ECO:0000256" key="2">
    <source>
        <dbReference type="ARBA" id="ARBA00022723"/>
    </source>
</evidence>
<evidence type="ECO:0000313" key="6">
    <source>
        <dbReference type="EMBL" id="XAY06587.1"/>
    </source>
</evidence>
<dbReference type="PROSITE" id="PS51257">
    <property type="entry name" value="PROKAR_LIPOPROTEIN"/>
    <property type="match status" value="1"/>
</dbReference>
<dbReference type="Pfam" id="PF00034">
    <property type="entry name" value="Cytochrom_C"/>
    <property type="match status" value="1"/>
</dbReference>
<dbReference type="GO" id="GO:0009055">
    <property type="term" value="F:electron transfer activity"/>
    <property type="evidence" value="ECO:0007669"/>
    <property type="project" value="InterPro"/>
</dbReference>
<dbReference type="InterPro" id="IPR036909">
    <property type="entry name" value="Cyt_c-like_dom_sf"/>
</dbReference>
<dbReference type="KEGG" id="parq:DSM112329_03461"/>
<dbReference type="SUPFAM" id="SSF46626">
    <property type="entry name" value="Cytochrome c"/>
    <property type="match status" value="1"/>
</dbReference>
<dbReference type="InterPro" id="IPR009056">
    <property type="entry name" value="Cyt_c-like_dom"/>
</dbReference>
<dbReference type="InterPro" id="IPR008972">
    <property type="entry name" value="Cupredoxin"/>
</dbReference>
<keyword evidence="2 4" id="KW-0479">Metal-binding</keyword>
<dbReference type="Gene3D" id="2.60.40.420">
    <property type="entry name" value="Cupredoxins - blue copper proteins"/>
    <property type="match status" value="1"/>
</dbReference>
<dbReference type="GO" id="GO:0020037">
    <property type="term" value="F:heme binding"/>
    <property type="evidence" value="ECO:0007669"/>
    <property type="project" value="InterPro"/>
</dbReference>
<dbReference type="Pfam" id="PF13473">
    <property type="entry name" value="Cupredoxin_1"/>
    <property type="match status" value="1"/>
</dbReference>
<proteinExistence type="predicted"/>
<reference evidence="6" key="1">
    <citation type="submission" date="2022-12" db="EMBL/GenBank/DDBJ databases">
        <title>Paraconexibacter alkalitolerans sp. nov. and Baekduia alba sp. nov., isolated from soil and emended description of the genera Paraconexibacter (Chun et al., 2020) and Baekduia (An et al., 2020).</title>
        <authorList>
            <person name="Vieira S."/>
            <person name="Huber K.J."/>
            <person name="Geppert A."/>
            <person name="Wolf J."/>
            <person name="Neumann-Schaal M."/>
            <person name="Muesken M."/>
            <person name="Overmann J."/>
        </authorList>
    </citation>
    <scope>NUCLEOTIDE SEQUENCE</scope>
    <source>
        <strain evidence="6">AEG42_29</strain>
    </source>
</reference>
<evidence type="ECO:0000256" key="3">
    <source>
        <dbReference type="ARBA" id="ARBA00023004"/>
    </source>
</evidence>
<keyword evidence="3 4" id="KW-0408">Iron</keyword>
<dbReference type="PROSITE" id="PS00079">
    <property type="entry name" value="MULTICOPPER_OXIDASE1"/>
    <property type="match status" value="1"/>
</dbReference>
<dbReference type="EMBL" id="CP114014">
    <property type="protein sequence ID" value="XAY06587.1"/>
    <property type="molecule type" value="Genomic_DNA"/>
</dbReference>
<evidence type="ECO:0000259" key="5">
    <source>
        <dbReference type="PROSITE" id="PS51007"/>
    </source>
</evidence>
<organism evidence="6">
    <name type="scientific">Paraconexibacter sp. AEG42_29</name>
    <dbReference type="NCBI Taxonomy" id="2997339"/>
    <lineage>
        <taxon>Bacteria</taxon>
        <taxon>Bacillati</taxon>
        <taxon>Actinomycetota</taxon>
        <taxon>Thermoleophilia</taxon>
        <taxon>Solirubrobacterales</taxon>
        <taxon>Paraconexibacteraceae</taxon>
        <taxon>Paraconexibacter</taxon>
    </lineage>
</organism>
<sequence>MRGFTFALPTVAIVAALAVSGCSIKDDNPDLIAGKQVFVQKCGSCHILERAGTKGVTGPNLDEAFHRARVDGLGEDAIRGVVKKQIEYPSRAGVAGNGLMPANLVDSEGASDIAAYVSKVAGAGGKDSGLLATAVKAAGSDKPAIAEGGVLKIPADPTGQLLFVNSKAEAPAGQIKIEMDNESGVPHNIAIEGVGKGAVIEKGISEFSADLKAGTYEYICEVTGHLAAGMKGTLTVK</sequence>
<keyword evidence="1 4" id="KW-0349">Heme</keyword>
<dbReference type="RefSeq" id="WP_354697816.1">
    <property type="nucleotide sequence ID" value="NZ_CP114014.1"/>
</dbReference>
<dbReference type="Gene3D" id="1.10.760.10">
    <property type="entry name" value="Cytochrome c-like domain"/>
    <property type="match status" value="1"/>
</dbReference>
<dbReference type="InterPro" id="IPR028096">
    <property type="entry name" value="EfeO_Cupredoxin"/>
</dbReference>
<accession>A0AAU7AZ45</accession>
<feature type="domain" description="Cytochrome c" evidence="5">
    <location>
        <begin position="29"/>
        <end position="121"/>
    </location>
</feature>
<dbReference type="SUPFAM" id="SSF49503">
    <property type="entry name" value="Cupredoxins"/>
    <property type="match status" value="1"/>
</dbReference>
<dbReference type="GO" id="GO:0046872">
    <property type="term" value="F:metal ion binding"/>
    <property type="evidence" value="ECO:0007669"/>
    <property type="project" value="UniProtKB-KW"/>
</dbReference>
<dbReference type="AlphaFoldDB" id="A0AAU7AZ45"/>